<evidence type="ECO:0000256" key="3">
    <source>
        <dbReference type="ARBA" id="ARBA00012835"/>
    </source>
</evidence>
<keyword evidence="8 10" id="KW-0030">Aminoacyl-tRNA synthetase</keyword>
<dbReference type="Pfam" id="PF19269">
    <property type="entry name" value="Anticodon_2"/>
    <property type="match status" value="1"/>
</dbReference>
<keyword evidence="5 10" id="KW-0547">Nucleotide-binding</keyword>
<feature type="domain" description="Aminoacyl-tRNA synthetase class I anticodon-binding" evidence="12">
    <location>
        <begin position="416"/>
        <end position="546"/>
    </location>
</feature>
<dbReference type="InterPro" id="IPR001412">
    <property type="entry name" value="aa-tRNA-synth_I_CS"/>
</dbReference>
<dbReference type="HAMAP" id="MF_00022">
    <property type="entry name" value="Glu_tRNA_synth_type1"/>
    <property type="match status" value="1"/>
</dbReference>
<dbReference type="CDD" id="cd00808">
    <property type="entry name" value="GluRS_core"/>
    <property type="match status" value="1"/>
</dbReference>
<dbReference type="SUPFAM" id="SSF48163">
    <property type="entry name" value="An anticodon-binding domain of class I aminoacyl-tRNA synthetases"/>
    <property type="match status" value="1"/>
</dbReference>
<comment type="caution">
    <text evidence="13">The sequence shown here is derived from an EMBL/GenBank/DDBJ whole genome shotgun (WGS) entry which is preliminary data.</text>
</comment>
<dbReference type="GO" id="GO:0008270">
    <property type="term" value="F:zinc ion binding"/>
    <property type="evidence" value="ECO:0007669"/>
    <property type="project" value="InterPro"/>
</dbReference>
<dbReference type="InterPro" id="IPR020058">
    <property type="entry name" value="Glu/Gln-tRNA-synth_Ib_cat-dom"/>
</dbReference>
<evidence type="ECO:0000256" key="6">
    <source>
        <dbReference type="ARBA" id="ARBA00022840"/>
    </source>
</evidence>
<evidence type="ECO:0000256" key="5">
    <source>
        <dbReference type="ARBA" id="ARBA00022741"/>
    </source>
</evidence>
<gene>
    <name evidence="13" type="ORF">PPROV_000755500</name>
</gene>
<dbReference type="Proteomes" id="UP000660262">
    <property type="component" value="Unassembled WGS sequence"/>
</dbReference>
<dbReference type="GO" id="GO:0005524">
    <property type="term" value="F:ATP binding"/>
    <property type="evidence" value="ECO:0007669"/>
    <property type="project" value="UniProtKB-KW"/>
</dbReference>
<evidence type="ECO:0000259" key="12">
    <source>
        <dbReference type="Pfam" id="PF19269"/>
    </source>
</evidence>
<name>A0A830HPG7_9CHLO</name>
<dbReference type="InterPro" id="IPR014729">
    <property type="entry name" value="Rossmann-like_a/b/a_fold"/>
</dbReference>
<dbReference type="GO" id="GO:0000049">
    <property type="term" value="F:tRNA binding"/>
    <property type="evidence" value="ECO:0007669"/>
    <property type="project" value="InterPro"/>
</dbReference>
<dbReference type="NCBIfam" id="TIGR00464">
    <property type="entry name" value="gltX_bact"/>
    <property type="match status" value="1"/>
</dbReference>
<proteinExistence type="inferred from homology"/>
<accession>A0A830HPG7</accession>
<dbReference type="Gene3D" id="3.40.50.620">
    <property type="entry name" value="HUPs"/>
    <property type="match status" value="1"/>
</dbReference>
<dbReference type="PANTHER" id="PTHR43311">
    <property type="entry name" value="GLUTAMATE--TRNA LIGASE"/>
    <property type="match status" value="1"/>
</dbReference>
<sequence length="574" mass="62622">MMASARFVHTHGRHHGGYFSSRSRPLFCRVGRPSSLIMAAASSTAVSQSKAAAPSSSAAAAASPSSSAIRVRFAPSPTGNLHVGGARTALFNWLYARNNGGTFVVRIEDTDTARSTRESEQAMIRDLRWLGLDWDEGPQDGDEDNEVGVLGEKGPYRQSERTTIYQELAQQLIDEGHAYRCFCTNEELEAMKAEAEEKKLPPIYRGPWANATEEEVQAKLDAGETYAVRFRVPKDDRVEIDDIVRGRVGWDTNTLGDFVILRSNGLPVYNFCVAVDDAKMEISHVIRAEEHLPNTLRQALVYRALGFPMPTFAHCSLILAPDRSKLSKRHGATSVGQFKELGYLPEAMNNYLAMLGWNDGTEKEIYTVEELSEAFSLDRITKSPAIFDLDKLKWMNGQHLRALDDSALADVLGPVLSSKGLASSGSDEHVVVALPLLREKLELAEDATDEMSAMLGYSFEDTIANASDKNCQKELESGGLKKVADAMLARHADGSLGAAISEGNLKGLLKDVGKELELKGKGLFMPTRIVLTGRSSGPDVGEQLRVVSLAEGAVDVCVGLDARMERLKAWADSA</sequence>
<evidence type="ECO:0000256" key="2">
    <source>
        <dbReference type="ARBA" id="ARBA00007894"/>
    </source>
</evidence>
<evidence type="ECO:0000313" key="13">
    <source>
        <dbReference type="EMBL" id="GHP08818.1"/>
    </source>
</evidence>
<dbReference type="PROSITE" id="PS00178">
    <property type="entry name" value="AA_TRNA_LIGASE_I"/>
    <property type="match status" value="1"/>
</dbReference>
<evidence type="ECO:0000259" key="11">
    <source>
        <dbReference type="Pfam" id="PF00749"/>
    </source>
</evidence>
<dbReference type="FunFam" id="3.40.50.620:FF:000045">
    <property type="entry name" value="Glutamate--tRNA ligase, mitochondrial"/>
    <property type="match status" value="1"/>
</dbReference>
<comment type="subcellular location">
    <subcellularLocation>
        <location evidence="1">Mitochondrion</location>
    </subcellularLocation>
</comment>
<evidence type="ECO:0000256" key="8">
    <source>
        <dbReference type="ARBA" id="ARBA00023146"/>
    </source>
</evidence>
<dbReference type="InterPro" id="IPR049940">
    <property type="entry name" value="GluQ/Sye"/>
</dbReference>
<organism evidence="13 14">
    <name type="scientific">Pycnococcus provasolii</name>
    <dbReference type="NCBI Taxonomy" id="41880"/>
    <lineage>
        <taxon>Eukaryota</taxon>
        <taxon>Viridiplantae</taxon>
        <taxon>Chlorophyta</taxon>
        <taxon>Pseudoscourfieldiophyceae</taxon>
        <taxon>Pseudoscourfieldiales</taxon>
        <taxon>Pycnococcaceae</taxon>
        <taxon>Pycnococcus</taxon>
    </lineage>
</organism>
<dbReference type="InterPro" id="IPR033910">
    <property type="entry name" value="GluRS_core"/>
</dbReference>
<evidence type="ECO:0000313" key="14">
    <source>
        <dbReference type="Proteomes" id="UP000660262"/>
    </source>
</evidence>
<dbReference type="InterPro" id="IPR004527">
    <property type="entry name" value="Glu-tRNA-ligase_bac/mito"/>
</dbReference>
<evidence type="ECO:0000256" key="1">
    <source>
        <dbReference type="ARBA" id="ARBA00004173"/>
    </source>
</evidence>
<dbReference type="AlphaFoldDB" id="A0A830HPG7"/>
<dbReference type="InterPro" id="IPR020751">
    <property type="entry name" value="aa-tRNA-synth_I_codon-bd_sub2"/>
</dbReference>
<dbReference type="InterPro" id="IPR045462">
    <property type="entry name" value="aa-tRNA-synth_I_cd-bd"/>
</dbReference>
<dbReference type="PRINTS" id="PR00987">
    <property type="entry name" value="TRNASYNTHGLU"/>
</dbReference>
<protein>
    <recommendedName>
        <fullName evidence="3">glutamate--tRNA ligase</fullName>
        <ecNumber evidence="3">6.1.1.17</ecNumber>
    </recommendedName>
    <alternativeName>
        <fullName evidence="9">Glutamyl-tRNA synthetase</fullName>
    </alternativeName>
</protein>
<evidence type="ECO:0000256" key="10">
    <source>
        <dbReference type="RuleBase" id="RU363037"/>
    </source>
</evidence>
<dbReference type="EC" id="6.1.1.17" evidence="3"/>
<evidence type="ECO:0000256" key="9">
    <source>
        <dbReference type="ARBA" id="ARBA00030865"/>
    </source>
</evidence>
<dbReference type="InterPro" id="IPR000924">
    <property type="entry name" value="Glu/Gln-tRNA-synth"/>
</dbReference>
<dbReference type="GO" id="GO:0009791">
    <property type="term" value="P:post-embryonic development"/>
    <property type="evidence" value="ECO:0007669"/>
    <property type="project" value="UniProtKB-ARBA"/>
</dbReference>
<dbReference type="Gene3D" id="1.10.10.350">
    <property type="match status" value="1"/>
</dbReference>
<keyword evidence="6 10" id="KW-0067">ATP-binding</keyword>
<reference evidence="13" key="1">
    <citation type="submission" date="2020-10" db="EMBL/GenBank/DDBJ databases">
        <title>Unveiling of a novel bifunctional photoreceptor, Dualchrome1, isolated from a cosmopolitan green alga.</title>
        <authorList>
            <person name="Suzuki S."/>
            <person name="Kawachi M."/>
        </authorList>
    </citation>
    <scope>NUCLEOTIDE SEQUENCE</scope>
    <source>
        <strain evidence="13">NIES 2893</strain>
    </source>
</reference>
<dbReference type="Pfam" id="PF00749">
    <property type="entry name" value="tRNA-synt_1c"/>
    <property type="match status" value="1"/>
</dbReference>
<keyword evidence="14" id="KW-1185">Reference proteome</keyword>
<dbReference type="GO" id="GO:0005739">
    <property type="term" value="C:mitochondrion"/>
    <property type="evidence" value="ECO:0007669"/>
    <property type="project" value="UniProtKB-SubCell"/>
</dbReference>
<keyword evidence="7 10" id="KW-0648">Protein biosynthesis</keyword>
<evidence type="ECO:0000256" key="4">
    <source>
        <dbReference type="ARBA" id="ARBA00022598"/>
    </source>
</evidence>
<dbReference type="GO" id="GO:0006424">
    <property type="term" value="P:glutamyl-tRNA aminoacylation"/>
    <property type="evidence" value="ECO:0007669"/>
    <property type="project" value="InterPro"/>
</dbReference>
<dbReference type="PANTHER" id="PTHR43311:SF2">
    <property type="entry name" value="GLUTAMATE--TRNA LIGASE, MITOCHONDRIAL-RELATED"/>
    <property type="match status" value="1"/>
</dbReference>
<keyword evidence="4 10" id="KW-0436">Ligase</keyword>
<dbReference type="OrthoDB" id="428822at2759"/>
<dbReference type="InterPro" id="IPR008925">
    <property type="entry name" value="aa_tRNA-synth_I_cd-bd_sf"/>
</dbReference>
<dbReference type="SUPFAM" id="SSF52374">
    <property type="entry name" value="Nucleotidylyl transferase"/>
    <property type="match status" value="1"/>
</dbReference>
<dbReference type="GO" id="GO:0004818">
    <property type="term" value="F:glutamate-tRNA ligase activity"/>
    <property type="evidence" value="ECO:0007669"/>
    <property type="project" value="UniProtKB-EC"/>
</dbReference>
<dbReference type="EMBL" id="BNJQ01000022">
    <property type="protein sequence ID" value="GHP08818.1"/>
    <property type="molecule type" value="Genomic_DNA"/>
</dbReference>
<feature type="domain" description="Glutamyl/glutaminyl-tRNA synthetase class Ib catalytic" evidence="11">
    <location>
        <begin position="69"/>
        <end position="394"/>
    </location>
</feature>
<evidence type="ECO:0000256" key="7">
    <source>
        <dbReference type="ARBA" id="ARBA00022917"/>
    </source>
</evidence>
<comment type="similarity">
    <text evidence="2">Belongs to the class-I aminoacyl-tRNA synthetase family. Glutamate--tRNA ligase type 1 subfamily.</text>
</comment>
<dbReference type="GO" id="GO:0048608">
    <property type="term" value="P:reproductive structure development"/>
    <property type="evidence" value="ECO:0007669"/>
    <property type="project" value="UniProtKB-ARBA"/>
</dbReference>